<evidence type="ECO:0000313" key="2">
    <source>
        <dbReference type="EMBL" id="ELU17602.1"/>
    </source>
</evidence>
<dbReference type="EMBL" id="KB292432">
    <property type="protein sequence ID" value="ELU17602.1"/>
    <property type="molecule type" value="Genomic_DNA"/>
</dbReference>
<dbReference type="EMBL" id="AMQN01004016">
    <property type="status" value="NOT_ANNOTATED_CDS"/>
    <property type="molecule type" value="Genomic_DNA"/>
</dbReference>
<dbReference type="SUPFAM" id="SSF51735">
    <property type="entry name" value="NAD(P)-binding Rossmann-fold domains"/>
    <property type="match status" value="1"/>
</dbReference>
<feature type="domain" description="NAD-dependent epimerase/dehydratase" evidence="1">
    <location>
        <begin position="11"/>
        <end position="247"/>
    </location>
</feature>
<dbReference type="OrthoDB" id="16464at2759"/>
<dbReference type="PANTHER" id="PTHR43245:SF11">
    <property type="entry name" value="LD23561P"/>
    <property type="match status" value="1"/>
</dbReference>
<evidence type="ECO:0000259" key="1">
    <source>
        <dbReference type="Pfam" id="PF01370"/>
    </source>
</evidence>
<dbReference type="FunCoup" id="R7VGA2">
    <property type="interactions" value="8"/>
</dbReference>
<reference evidence="3" key="3">
    <citation type="submission" date="2015-06" db="UniProtKB">
        <authorList>
            <consortium name="EnsemblMetazoa"/>
        </authorList>
    </citation>
    <scope>IDENTIFICATION</scope>
</reference>
<reference evidence="2 4" key="2">
    <citation type="journal article" date="2013" name="Nature">
        <title>Insights into bilaterian evolution from three spiralian genomes.</title>
        <authorList>
            <person name="Simakov O."/>
            <person name="Marletaz F."/>
            <person name="Cho S.J."/>
            <person name="Edsinger-Gonzales E."/>
            <person name="Havlak P."/>
            <person name="Hellsten U."/>
            <person name="Kuo D.H."/>
            <person name="Larsson T."/>
            <person name="Lv J."/>
            <person name="Arendt D."/>
            <person name="Savage R."/>
            <person name="Osoegawa K."/>
            <person name="de Jong P."/>
            <person name="Grimwood J."/>
            <person name="Chapman J.A."/>
            <person name="Shapiro H."/>
            <person name="Aerts A."/>
            <person name="Otillar R.P."/>
            <person name="Terry A.Y."/>
            <person name="Boore J.L."/>
            <person name="Grigoriev I.V."/>
            <person name="Lindberg D.R."/>
            <person name="Seaver E.C."/>
            <person name="Weisblat D.A."/>
            <person name="Putnam N.H."/>
            <person name="Rokhsar D.S."/>
        </authorList>
    </citation>
    <scope>NUCLEOTIDE SEQUENCE</scope>
    <source>
        <strain evidence="2 4">I ESC-2004</strain>
    </source>
</reference>
<dbReference type="Pfam" id="PF01370">
    <property type="entry name" value="Epimerase"/>
    <property type="match status" value="1"/>
</dbReference>
<dbReference type="HOGENOM" id="CLU_045030_1_0_1"/>
<organism evidence="2">
    <name type="scientific">Capitella teleta</name>
    <name type="common">Polychaete worm</name>
    <dbReference type="NCBI Taxonomy" id="283909"/>
    <lineage>
        <taxon>Eukaryota</taxon>
        <taxon>Metazoa</taxon>
        <taxon>Spiralia</taxon>
        <taxon>Lophotrochozoa</taxon>
        <taxon>Annelida</taxon>
        <taxon>Polychaeta</taxon>
        <taxon>Sedentaria</taxon>
        <taxon>Scolecida</taxon>
        <taxon>Capitellidae</taxon>
        <taxon>Capitella</taxon>
    </lineage>
</organism>
<dbReference type="OMA" id="PQTAWLN"/>
<dbReference type="Gene3D" id="3.40.50.720">
    <property type="entry name" value="NAD(P)-binding Rossmann-like Domain"/>
    <property type="match status" value="1"/>
</dbReference>
<keyword evidence="4" id="KW-1185">Reference proteome</keyword>
<proteinExistence type="predicted"/>
<name>R7VGA2_CAPTE</name>
<dbReference type="InterPro" id="IPR001509">
    <property type="entry name" value="Epimerase_deHydtase"/>
</dbReference>
<reference evidence="4" key="1">
    <citation type="submission" date="2012-12" db="EMBL/GenBank/DDBJ databases">
        <authorList>
            <person name="Hellsten U."/>
            <person name="Grimwood J."/>
            <person name="Chapman J.A."/>
            <person name="Shapiro H."/>
            <person name="Aerts A."/>
            <person name="Otillar R.P."/>
            <person name="Terry A.Y."/>
            <person name="Boore J.L."/>
            <person name="Simakov O."/>
            <person name="Marletaz F."/>
            <person name="Cho S.-J."/>
            <person name="Edsinger-Gonzales E."/>
            <person name="Havlak P."/>
            <person name="Kuo D.-H."/>
            <person name="Larsson T."/>
            <person name="Lv J."/>
            <person name="Arendt D."/>
            <person name="Savage R."/>
            <person name="Osoegawa K."/>
            <person name="de Jong P."/>
            <person name="Lindberg D.R."/>
            <person name="Seaver E.C."/>
            <person name="Weisblat D.A."/>
            <person name="Putnam N.H."/>
            <person name="Grigoriev I.V."/>
            <person name="Rokhsar D.S."/>
        </authorList>
    </citation>
    <scope>NUCLEOTIDE SEQUENCE</scope>
    <source>
        <strain evidence="4">I ESC-2004</strain>
    </source>
</reference>
<accession>R7VGA2</accession>
<protein>
    <recommendedName>
        <fullName evidence="1">NAD-dependent epimerase/dehydratase domain-containing protein</fullName>
    </recommendedName>
</protein>
<dbReference type="STRING" id="283909.R7VGA2"/>
<sequence>MASNGVHKPNVLVLGGVGFIGRNLVHYLVSNELVAKIRVVDKVPPAMGFLNARHSEAFSKVQFKHANLINPTSVAKAFHTDDGTIFDYVFNCAAETKLAQTEAVYRDGIFKLSCNCASEAEKHGAQRFIELSTAQMYSTDKTPINESVSCEPWTLQGRFKLAVEQELANNFNNLDYIILRPALVYGSGDRIGLVPRLVIGGIYKVLGEKMKVLWTRDLKMNTVHVEDVAHALWHLCQNGRRGEIYHLADSGDTTQGKFGDLVSEIFGINIDYVGSVVSSFANLSLHDVVDDVNEKHMVPWGEACNIDDIQSTPLSPYIEEEVLRNKQLFVDGSKIQQTGFTYRHPKLTKELLQSVIHEYIELKLFPRSLYR</sequence>
<dbReference type="AlphaFoldDB" id="R7VGA2"/>
<dbReference type="PANTHER" id="PTHR43245">
    <property type="entry name" value="BIFUNCTIONAL POLYMYXIN RESISTANCE PROTEIN ARNA"/>
    <property type="match status" value="1"/>
</dbReference>
<evidence type="ECO:0000313" key="4">
    <source>
        <dbReference type="Proteomes" id="UP000014760"/>
    </source>
</evidence>
<evidence type="ECO:0000313" key="3">
    <source>
        <dbReference type="EnsemblMetazoa" id="CapteP178842"/>
    </source>
</evidence>
<dbReference type="Proteomes" id="UP000014760">
    <property type="component" value="Unassembled WGS sequence"/>
</dbReference>
<dbReference type="InterPro" id="IPR050177">
    <property type="entry name" value="Lipid_A_modif_metabolic_enz"/>
</dbReference>
<dbReference type="EnsemblMetazoa" id="CapteT178842">
    <property type="protein sequence ID" value="CapteP178842"/>
    <property type="gene ID" value="CapteG178842"/>
</dbReference>
<gene>
    <name evidence="2" type="ORF">CAPTEDRAFT_178842</name>
</gene>
<dbReference type="InterPro" id="IPR036291">
    <property type="entry name" value="NAD(P)-bd_dom_sf"/>
</dbReference>